<reference evidence="1 2" key="1">
    <citation type="submission" date="2019-04" db="EMBL/GenBank/DDBJ databases">
        <title>Bacillus sediminilitoris sp. nov., isolated from a tidal flat sediment on the East China Sea.</title>
        <authorList>
            <person name="Wei Y."/>
            <person name="Mao H."/>
            <person name="Fang J."/>
        </authorList>
    </citation>
    <scope>NUCLEOTIDE SEQUENCE [LARGE SCALE GENOMIC DNA]</scope>
    <source>
        <strain evidence="1 2">DSL-17</strain>
    </source>
</reference>
<name>A0A4S4C0F8_9BACI</name>
<dbReference type="AlphaFoldDB" id="A0A4S4C0F8"/>
<dbReference type="RefSeq" id="WP_136352608.1">
    <property type="nucleotide sequence ID" value="NZ_CP046266.1"/>
</dbReference>
<dbReference type="NCBIfam" id="NF041644">
    <property type="entry name" value="CBO0543_fam"/>
    <property type="match status" value="1"/>
</dbReference>
<proteinExistence type="predicted"/>
<evidence type="ECO:0000313" key="1">
    <source>
        <dbReference type="EMBL" id="THF81031.1"/>
    </source>
</evidence>
<sequence length="178" mass="21230">MEKVIEEMTNALHKIEMEHWMNHDLFSIQWWSILLLNAILLIIFILFIDRQRILLISLAFMISYALTTVFDDIGEYFLLWSHPYQLVQFLSPLASVEFIVVPSIMALMYQTFSKWKFYLIADLIVVGIISFIVQPIFVYTDLYKLHNWTYFYSFIVLFIIGIIGKMVMDFIKNKQLIH</sequence>
<evidence type="ECO:0000313" key="2">
    <source>
        <dbReference type="Proteomes" id="UP000310334"/>
    </source>
</evidence>
<protein>
    <submittedName>
        <fullName evidence="1">Uncharacterized protein</fullName>
    </submittedName>
</protein>
<dbReference type="InterPro" id="IPR048147">
    <property type="entry name" value="CBO0543-like"/>
</dbReference>
<accession>A0A4S4C0F8</accession>
<dbReference type="OrthoDB" id="1679483at2"/>
<dbReference type="EMBL" id="SSNT01000005">
    <property type="protein sequence ID" value="THF81031.1"/>
    <property type="molecule type" value="Genomic_DNA"/>
</dbReference>
<comment type="caution">
    <text evidence="1">The sequence shown here is derived from an EMBL/GenBank/DDBJ whole genome shotgun (WGS) entry which is preliminary data.</text>
</comment>
<keyword evidence="2" id="KW-1185">Reference proteome</keyword>
<gene>
    <name evidence="1" type="ORF">E6W99_07665</name>
</gene>
<dbReference type="Proteomes" id="UP000310334">
    <property type="component" value="Unassembled WGS sequence"/>
</dbReference>
<organism evidence="1 2">
    <name type="scientific">Metabacillus sediminilitoris</name>
    <dbReference type="NCBI Taxonomy" id="2567941"/>
    <lineage>
        <taxon>Bacteria</taxon>
        <taxon>Bacillati</taxon>
        <taxon>Bacillota</taxon>
        <taxon>Bacilli</taxon>
        <taxon>Bacillales</taxon>
        <taxon>Bacillaceae</taxon>
        <taxon>Metabacillus</taxon>
    </lineage>
</organism>